<dbReference type="RefSeq" id="WP_089849223.1">
    <property type="nucleotide sequence ID" value="NZ_FNEJ01000015.1"/>
</dbReference>
<sequence>MTTLLLFGSMLLLALIGVPLVFAILAASVVTLLVVRPEMPLLLVGQVFMNGMDQFLLLAVGFFFLAGEFMNRGGITRRVIDFAQTLVGHFRGGLAQVNIVSSLFFSGISGSAVADTAAIGSVMIPEMKARGYSGAFAAAITQCSSVVGPIIPPSIPIIVYAVLAEQSVGAMFLAGILPGVVIGLCLMAAVALLARRRDFESSPRQPVTAMARAGARAAVALLTPVLIVGGILGGIMTATEAGAIACLYAFLTGTLYFRELDLPGIAKSLIGAAQGTAMVLVIVGASSLFAWIVADLRLSQAVGDLITRFGDSPLLFLLMVNLFALGLGLFLDPLAALVILVPLLLPNAVDLGIDPVHFGIMLVFNLMIGLTTPPVGYLIYLSAHIAGERPERVMRESLPFMVALFVALAILTFVPAVTTLLPRLFMT</sequence>
<evidence type="ECO:0000256" key="3">
    <source>
        <dbReference type="ARBA" id="ARBA00022519"/>
    </source>
</evidence>
<dbReference type="GO" id="GO:0022857">
    <property type="term" value="F:transmembrane transporter activity"/>
    <property type="evidence" value="ECO:0007669"/>
    <property type="project" value="UniProtKB-UniRule"/>
</dbReference>
<feature type="transmembrane region" description="Helical" evidence="7">
    <location>
        <begin position="169"/>
        <end position="194"/>
    </location>
</feature>
<keyword evidence="5 7" id="KW-1133">Transmembrane helix</keyword>
<evidence type="ECO:0000259" key="8">
    <source>
        <dbReference type="Pfam" id="PF06808"/>
    </source>
</evidence>
<dbReference type="PIRSF" id="PIRSF006066">
    <property type="entry name" value="HI0050"/>
    <property type="match status" value="1"/>
</dbReference>
<gene>
    <name evidence="9" type="ORF">SAMN04487993_101573</name>
</gene>
<protein>
    <recommendedName>
        <fullName evidence="7">TRAP transporter large permease protein</fullName>
    </recommendedName>
</protein>
<organism evidence="9 10">
    <name type="scientific">Salipiger marinus</name>
    <dbReference type="NCBI Taxonomy" id="555512"/>
    <lineage>
        <taxon>Bacteria</taxon>
        <taxon>Pseudomonadati</taxon>
        <taxon>Pseudomonadota</taxon>
        <taxon>Alphaproteobacteria</taxon>
        <taxon>Rhodobacterales</taxon>
        <taxon>Roseobacteraceae</taxon>
        <taxon>Salipiger</taxon>
    </lineage>
</organism>
<comment type="function">
    <text evidence="7">Part of the tripartite ATP-independent periplasmic (TRAP) transport system.</text>
</comment>
<keyword evidence="4 7" id="KW-0812">Transmembrane</keyword>
<feature type="transmembrane region" description="Helical" evidence="7">
    <location>
        <begin position="400"/>
        <end position="421"/>
    </location>
</feature>
<keyword evidence="7" id="KW-0813">Transport</keyword>
<evidence type="ECO:0000256" key="5">
    <source>
        <dbReference type="ARBA" id="ARBA00022989"/>
    </source>
</evidence>
<proteinExistence type="inferred from homology"/>
<comment type="subunit">
    <text evidence="7">The complex comprises the extracytoplasmic solute receptor protein and the two transmembrane proteins.</text>
</comment>
<dbReference type="NCBIfam" id="TIGR00786">
    <property type="entry name" value="dctM"/>
    <property type="match status" value="1"/>
</dbReference>
<evidence type="ECO:0000256" key="1">
    <source>
        <dbReference type="ARBA" id="ARBA00004429"/>
    </source>
</evidence>
<dbReference type="STRING" id="555512.SAMN04487993_101573"/>
<dbReference type="PANTHER" id="PTHR33362:SF2">
    <property type="entry name" value="TRAP TRANSPORTER LARGE PERMEASE PROTEIN"/>
    <property type="match status" value="1"/>
</dbReference>
<comment type="subcellular location">
    <subcellularLocation>
        <location evidence="1 7">Cell inner membrane</location>
        <topology evidence="1 7">Multi-pass membrane protein</topology>
    </subcellularLocation>
</comment>
<reference evidence="9 10" key="1">
    <citation type="submission" date="2016-10" db="EMBL/GenBank/DDBJ databases">
        <authorList>
            <person name="de Groot N.N."/>
        </authorList>
    </citation>
    <scope>NUCLEOTIDE SEQUENCE [LARGE SCALE GENOMIC DNA]</scope>
    <source>
        <strain evidence="9 10">DSM 26424</strain>
    </source>
</reference>
<feature type="transmembrane region" description="Helical" evidence="7">
    <location>
        <begin position="103"/>
        <end position="124"/>
    </location>
</feature>
<keyword evidence="3 7" id="KW-0997">Cell inner membrane</keyword>
<dbReference type="InterPro" id="IPR010656">
    <property type="entry name" value="DctM"/>
</dbReference>
<keyword evidence="2" id="KW-1003">Cell membrane</keyword>
<dbReference type="PANTHER" id="PTHR33362">
    <property type="entry name" value="SIALIC ACID TRAP TRANSPORTER PERMEASE PROTEIN SIAT-RELATED"/>
    <property type="match status" value="1"/>
</dbReference>
<evidence type="ECO:0000313" key="10">
    <source>
        <dbReference type="Proteomes" id="UP000199093"/>
    </source>
</evidence>
<feature type="transmembrane region" description="Helical" evidence="7">
    <location>
        <begin position="215"/>
        <end position="235"/>
    </location>
</feature>
<accession>A0A1G8QFW6</accession>
<dbReference type="InterPro" id="IPR004681">
    <property type="entry name" value="TRAP_DctM"/>
</dbReference>
<dbReference type="Proteomes" id="UP000199093">
    <property type="component" value="Unassembled WGS sequence"/>
</dbReference>
<dbReference type="GO" id="GO:0005886">
    <property type="term" value="C:plasma membrane"/>
    <property type="evidence" value="ECO:0007669"/>
    <property type="project" value="UniProtKB-SubCell"/>
</dbReference>
<feature type="transmembrane region" description="Helical" evidence="7">
    <location>
        <begin position="47"/>
        <end position="67"/>
    </location>
</feature>
<comment type="similarity">
    <text evidence="7">Belongs to the TRAP transporter large permease family.</text>
</comment>
<evidence type="ECO:0000256" key="4">
    <source>
        <dbReference type="ARBA" id="ARBA00022692"/>
    </source>
</evidence>
<name>A0A1G8QFW6_9RHOB</name>
<keyword evidence="10" id="KW-1185">Reference proteome</keyword>
<dbReference type="OrthoDB" id="7824289at2"/>
<dbReference type="EMBL" id="FNEJ01000015">
    <property type="protein sequence ID" value="SDJ02980.1"/>
    <property type="molecule type" value="Genomic_DNA"/>
</dbReference>
<evidence type="ECO:0000256" key="7">
    <source>
        <dbReference type="RuleBase" id="RU369079"/>
    </source>
</evidence>
<evidence type="ECO:0000256" key="6">
    <source>
        <dbReference type="ARBA" id="ARBA00023136"/>
    </source>
</evidence>
<evidence type="ECO:0000256" key="2">
    <source>
        <dbReference type="ARBA" id="ARBA00022475"/>
    </source>
</evidence>
<dbReference type="AlphaFoldDB" id="A0A1G8QFW6"/>
<feature type="transmembrane region" description="Helical" evidence="7">
    <location>
        <begin position="314"/>
        <end position="344"/>
    </location>
</feature>
<comment type="caution">
    <text evidence="7">Lacks conserved residue(s) required for the propagation of feature annotation.</text>
</comment>
<feature type="transmembrane region" description="Helical" evidence="7">
    <location>
        <begin position="356"/>
        <end position="380"/>
    </location>
</feature>
<feature type="domain" description="TRAP C4-dicarboxylate transport system permease DctM subunit" evidence="8">
    <location>
        <begin position="7"/>
        <end position="416"/>
    </location>
</feature>
<evidence type="ECO:0000313" key="9">
    <source>
        <dbReference type="EMBL" id="SDJ02980.1"/>
    </source>
</evidence>
<feature type="transmembrane region" description="Helical" evidence="7">
    <location>
        <begin position="269"/>
        <end position="294"/>
    </location>
</feature>
<keyword evidence="6 7" id="KW-0472">Membrane</keyword>
<dbReference type="Pfam" id="PF06808">
    <property type="entry name" value="DctM"/>
    <property type="match status" value="1"/>
</dbReference>